<evidence type="ECO:0000313" key="1">
    <source>
        <dbReference type="EMBL" id="MFB9759073.1"/>
    </source>
</evidence>
<protein>
    <recommendedName>
        <fullName evidence="3">DUF559 domain-containing protein</fullName>
    </recommendedName>
</protein>
<proteinExistence type="predicted"/>
<dbReference type="RefSeq" id="WP_379949360.1">
    <property type="nucleotide sequence ID" value="NZ_JBHMAF010000056.1"/>
</dbReference>
<sequence length="133" mass="15409">MFALIVLGMALYGVGYAIRNFERPNLHHHRDQNRKAEILRNRAGCSNRFEREMFDPLVDLGYTPLTQVKEARYRLDFVLIENGKKVCIKTDGEVWHDADHVTKCWLRSNDSCKIRRLEGKQSLLYAKSSAAVI</sequence>
<keyword evidence="2" id="KW-1185">Reference proteome</keyword>
<dbReference type="SUPFAM" id="SSF52980">
    <property type="entry name" value="Restriction endonuclease-like"/>
    <property type="match status" value="1"/>
</dbReference>
<accession>A0ABV5WF49</accession>
<dbReference type="InterPro" id="IPR011335">
    <property type="entry name" value="Restrct_endonuc-II-like"/>
</dbReference>
<organism evidence="1 2">
    <name type="scientific">Ectobacillus funiculus</name>
    <dbReference type="NCBI Taxonomy" id="137993"/>
    <lineage>
        <taxon>Bacteria</taxon>
        <taxon>Bacillati</taxon>
        <taxon>Bacillota</taxon>
        <taxon>Bacilli</taxon>
        <taxon>Bacillales</taxon>
        <taxon>Bacillaceae</taxon>
        <taxon>Ectobacillus</taxon>
    </lineage>
</organism>
<reference evidence="1 2" key="1">
    <citation type="submission" date="2024-09" db="EMBL/GenBank/DDBJ databases">
        <authorList>
            <person name="Sun Q."/>
            <person name="Mori K."/>
        </authorList>
    </citation>
    <scope>NUCLEOTIDE SEQUENCE [LARGE SCALE GENOMIC DNA]</scope>
    <source>
        <strain evidence="1 2">JCM 11201</strain>
    </source>
</reference>
<dbReference type="Proteomes" id="UP001589609">
    <property type="component" value="Unassembled WGS sequence"/>
</dbReference>
<dbReference type="EMBL" id="JBHMAF010000056">
    <property type="protein sequence ID" value="MFB9759073.1"/>
    <property type="molecule type" value="Genomic_DNA"/>
</dbReference>
<evidence type="ECO:0008006" key="3">
    <source>
        <dbReference type="Google" id="ProtNLM"/>
    </source>
</evidence>
<evidence type="ECO:0000313" key="2">
    <source>
        <dbReference type="Proteomes" id="UP001589609"/>
    </source>
</evidence>
<gene>
    <name evidence="1" type="ORF">ACFFMS_11470</name>
</gene>
<name>A0ABV5WF49_9BACI</name>
<comment type="caution">
    <text evidence="1">The sequence shown here is derived from an EMBL/GenBank/DDBJ whole genome shotgun (WGS) entry which is preliminary data.</text>
</comment>